<sequence length="239" mass="27935">MATPLQTLFGDWPEESLQLKKQKKSEERKRRRIIGLGDVYDGFDEISYDSPDFFERDEEESMMFNQKVLGTEKRSDETDEEFKKRVAKLLSAVMKREGLSDEKGEKETEEEFNQRIENEKKEAESMVGPKLQGESDDSYQLRIKEAINEIRKKEHENKNPQLKKDGESTIEYGNRREKEKKQIMNRNGLGDFKGDLESELIQPQINMKVVMRIWRNYFSLTSNGFNYSAIVQGTPSLNA</sequence>
<dbReference type="AlphaFoldDB" id="A0A5J4UVE6"/>
<proteinExistence type="predicted"/>
<reference evidence="2 3" key="1">
    <citation type="submission" date="2019-03" db="EMBL/GenBank/DDBJ databases">
        <title>Single cell metagenomics reveals metabolic interactions within the superorganism composed of flagellate Streblomastix strix and complex community of Bacteroidetes bacteria on its surface.</title>
        <authorList>
            <person name="Treitli S.C."/>
            <person name="Kolisko M."/>
            <person name="Husnik F."/>
            <person name="Keeling P."/>
            <person name="Hampl V."/>
        </authorList>
    </citation>
    <scope>NUCLEOTIDE SEQUENCE [LARGE SCALE GENOMIC DNA]</scope>
    <source>
        <strain evidence="2">ST1C</strain>
    </source>
</reference>
<evidence type="ECO:0000256" key="1">
    <source>
        <dbReference type="SAM" id="Coils"/>
    </source>
</evidence>
<dbReference type="Proteomes" id="UP000324800">
    <property type="component" value="Unassembled WGS sequence"/>
</dbReference>
<name>A0A5J4UVE6_9EUKA</name>
<evidence type="ECO:0000313" key="3">
    <source>
        <dbReference type="Proteomes" id="UP000324800"/>
    </source>
</evidence>
<dbReference type="EMBL" id="SNRW01012092">
    <property type="protein sequence ID" value="KAA6374287.1"/>
    <property type="molecule type" value="Genomic_DNA"/>
</dbReference>
<feature type="coiled-coil region" evidence="1">
    <location>
        <begin position="106"/>
        <end position="156"/>
    </location>
</feature>
<keyword evidence="1" id="KW-0175">Coiled coil</keyword>
<comment type="caution">
    <text evidence="2">The sequence shown here is derived from an EMBL/GenBank/DDBJ whole genome shotgun (WGS) entry which is preliminary data.</text>
</comment>
<accession>A0A5J4UVE6</accession>
<evidence type="ECO:0000313" key="2">
    <source>
        <dbReference type="EMBL" id="KAA6374287.1"/>
    </source>
</evidence>
<organism evidence="2 3">
    <name type="scientific">Streblomastix strix</name>
    <dbReference type="NCBI Taxonomy" id="222440"/>
    <lineage>
        <taxon>Eukaryota</taxon>
        <taxon>Metamonada</taxon>
        <taxon>Preaxostyla</taxon>
        <taxon>Oxymonadida</taxon>
        <taxon>Streblomastigidae</taxon>
        <taxon>Streblomastix</taxon>
    </lineage>
</organism>
<protein>
    <submittedName>
        <fullName evidence="2">Uncharacterized protein</fullName>
    </submittedName>
</protein>
<gene>
    <name evidence="2" type="ORF">EZS28_030186</name>
</gene>